<sequence length="161" mass="18866">MQPWHFNASLLHVVFALMSISIQYLPRFAVTFSQTYRKWPEKLKIINDSKQSVPKNILQQTQLATDMMRDPRMIPASDFNYAEDIKFLEKFAIRYKQGVGLSDDAHRHYIVNVSIVLKRALSTLDDEYKNVCPWSLILKVNFADLCPHRPFCKHKQKYTSS</sequence>
<dbReference type="EMBL" id="PQXI01000045">
    <property type="protein sequence ID" value="TGO27257.1"/>
    <property type="molecule type" value="Genomic_DNA"/>
</dbReference>
<keyword evidence="1" id="KW-0812">Transmembrane</keyword>
<feature type="transmembrane region" description="Helical" evidence="1">
    <location>
        <begin position="6"/>
        <end position="25"/>
    </location>
</feature>
<dbReference type="AlphaFoldDB" id="A0A4Z1FZM7"/>
<protein>
    <submittedName>
        <fullName evidence="2">Uncharacterized protein</fullName>
    </submittedName>
</protein>
<comment type="caution">
    <text evidence="2">The sequence shown here is derived from an EMBL/GenBank/DDBJ whole genome shotgun (WGS) entry which is preliminary data.</text>
</comment>
<evidence type="ECO:0000313" key="2">
    <source>
        <dbReference type="EMBL" id="TGO27257.1"/>
    </source>
</evidence>
<keyword evidence="1" id="KW-0472">Membrane</keyword>
<organism evidence="2 3">
    <name type="scientific">Botrytis paeoniae</name>
    <dbReference type="NCBI Taxonomy" id="278948"/>
    <lineage>
        <taxon>Eukaryota</taxon>
        <taxon>Fungi</taxon>
        <taxon>Dikarya</taxon>
        <taxon>Ascomycota</taxon>
        <taxon>Pezizomycotina</taxon>
        <taxon>Leotiomycetes</taxon>
        <taxon>Helotiales</taxon>
        <taxon>Sclerotiniaceae</taxon>
        <taxon>Botrytis</taxon>
    </lineage>
</organism>
<evidence type="ECO:0000256" key="1">
    <source>
        <dbReference type="SAM" id="Phobius"/>
    </source>
</evidence>
<gene>
    <name evidence="2" type="ORF">BPAE_0045g00560</name>
</gene>
<reference evidence="2 3" key="1">
    <citation type="submission" date="2017-12" db="EMBL/GenBank/DDBJ databases">
        <title>Comparative genomics of Botrytis spp.</title>
        <authorList>
            <person name="Valero-Jimenez C.A."/>
            <person name="Tapia P."/>
            <person name="Veloso J."/>
            <person name="Silva-Moreno E."/>
            <person name="Staats M."/>
            <person name="Valdes J.H."/>
            <person name="Van Kan J.A.L."/>
        </authorList>
    </citation>
    <scope>NUCLEOTIDE SEQUENCE [LARGE SCALE GENOMIC DNA]</scope>
    <source>
        <strain evidence="2 3">Bp0003</strain>
    </source>
</reference>
<proteinExistence type="predicted"/>
<dbReference type="Proteomes" id="UP000297910">
    <property type="component" value="Unassembled WGS sequence"/>
</dbReference>
<evidence type="ECO:0000313" key="3">
    <source>
        <dbReference type="Proteomes" id="UP000297910"/>
    </source>
</evidence>
<name>A0A4Z1FZM7_9HELO</name>
<keyword evidence="3" id="KW-1185">Reference proteome</keyword>
<accession>A0A4Z1FZM7</accession>
<keyword evidence="1" id="KW-1133">Transmembrane helix</keyword>